<dbReference type="InterPro" id="IPR043136">
    <property type="entry name" value="B30.2/SPRY_sf"/>
</dbReference>
<dbReference type="GO" id="GO:0003723">
    <property type="term" value="F:RNA binding"/>
    <property type="evidence" value="ECO:0007669"/>
    <property type="project" value="TreeGrafter"/>
</dbReference>
<dbReference type="GO" id="GO:0000380">
    <property type="term" value="P:alternative mRNA splicing, via spliceosome"/>
    <property type="evidence" value="ECO:0007669"/>
    <property type="project" value="TreeGrafter"/>
</dbReference>
<evidence type="ECO:0000256" key="1">
    <source>
        <dbReference type="SAM" id="MobiDB-lite"/>
    </source>
</evidence>
<keyword evidence="3" id="KW-0031">Aminopeptidase</keyword>
<accession>A0A1Q9EIL0</accession>
<name>A0A1Q9EIL0_SYMMI</name>
<keyword evidence="3" id="KW-0645">Protease</keyword>
<protein>
    <submittedName>
        <fullName evidence="3">Methionine aminopeptidase 2B</fullName>
    </submittedName>
</protein>
<evidence type="ECO:0000313" key="4">
    <source>
        <dbReference type="Proteomes" id="UP000186817"/>
    </source>
</evidence>
<feature type="region of interest" description="Disordered" evidence="1">
    <location>
        <begin position="1"/>
        <end position="31"/>
    </location>
</feature>
<dbReference type="PANTHER" id="PTHR12381">
    <property type="entry name" value="HETEROGENEOUS NUCLEAR RIBONUCLEOPROTEIN U FAMILY MEMBER"/>
    <property type="match status" value="1"/>
</dbReference>
<feature type="compositionally biased region" description="Basic and acidic residues" evidence="1">
    <location>
        <begin position="552"/>
        <end position="578"/>
    </location>
</feature>
<keyword evidence="3" id="KW-0378">Hydrolase</keyword>
<feature type="region of interest" description="Disordered" evidence="1">
    <location>
        <begin position="511"/>
        <end position="641"/>
    </location>
</feature>
<feature type="compositionally biased region" description="Basic residues" evidence="1">
    <location>
        <begin position="131"/>
        <end position="140"/>
    </location>
</feature>
<sequence>MHESGSGERQPLTMRLGQAPALKQEEDSGKTATVSVTFLAGLTSIYPVAAGQLAEAIIQRPEEEVEAAEGGTAAKKKKKNKKKKDPAAGDAAQDEEAVPATAEAGAPDSPNAAQESDEEDRADAADGAGDKKKKKKKKKVVAADFQTKPTVRKMSLHRCNVHHDLSLSRAMAPFAYLNKADADEGVDVSDDGLSASCSADDAWLGLRGRPGVLKGAYQYEVELKNDCLLRLGWAAAAGRRALGTDERSFGFGGTGMKSNAGRFEKYGEMFEGMPGAVITCLLDRREPRRHTISYCLNGKNLGVAFRLPPWLGEVPLYPAVCGREDWQATCRFRDLRFPHGGYRDLDEACSQHVVTDDNSVDAASAAAAVFAAAPFVEERELRQLDVPNENLIELRSEGEVPIDGQELKSWLVQEYGISSADFHAEYSDNQCMAVLAFPSHRVSRSMANAPPPKMLVRLKSDFSEEAEAILALHRPSKGATTDAVARRLIAGALDGDTVITKEQLRQIRAKKLSSSAAAGGYEAKRKPPPAPPMPTLGSSSDSESASSFKAPAPEKETPPAKRPSLSERQPDTRPKDSKANPGGSRLLQGALRGVVGASRKKDAGPKPAKGEVGRKNEERAPKPQGPRNGGGGGGAKAFNIPEQDNTALRRVRNWAAVPTSRQSPAFDIPVAEQYPDSQFPLGECVEYVGSHAFRTTSAEKREMERLASYDYEKIRKAGEANGLEAGWGFPTGSGLSSGAICKRKRPCLLHAQQTLDLQCCSLNWVAAHYTPNYGDETARCKQSICCLGVDHGLKESPTFIDTHVAEVDKPQLLAEASA</sequence>
<dbReference type="InterPro" id="IPR013320">
    <property type="entry name" value="ConA-like_dom_sf"/>
</dbReference>
<dbReference type="EMBL" id="LSRX01000142">
    <property type="protein sequence ID" value="OLQ07293.1"/>
    <property type="molecule type" value="Genomic_DNA"/>
</dbReference>
<dbReference type="SMART" id="SM00449">
    <property type="entry name" value="SPRY"/>
    <property type="match status" value="1"/>
</dbReference>
<gene>
    <name evidence="3" type="primary">MAP2B</name>
    <name evidence="3" type="ORF">AK812_SmicGene9331</name>
</gene>
<dbReference type="GO" id="GO:0004177">
    <property type="term" value="F:aminopeptidase activity"/>
    <property type="evidence" value="ECO:0007669"/>
    <property type="project" value="UniProtKB-KW"/>
</dbReference>
<evidence type="ECO:0000313" key="3">
    <source>
        <dbReference type="EMBL" id="OLQ07293.1"/>
    </source>
</evidence>
<dbReference type="AlphaFoldDB" id="A0A1Q9EIL0"/>
<reference evidence="3 4" key="1">
    <citation type="submission" date="2016-02" db="EMBL/GenBank/DDBJ databases">
        <title>Genome analysis of coral dinoflagellate symbionts highlights evolutionary adaptations to a symbiotic lifestyle.</title>
        <authorList>
            <person name="Aranda M."/>
            <person name="Li Y."/>
            <person name="Liew Y.J."/>
            <person name="Baumgarten S."/>
            <person name="Simakov O."/>
            <person name="Wilson M."/>
            <person name="Piel J."/>
            <person name="Ashoor H."/>
            <person name="Bougouffa S."/>
            <person name="Bajic V.B."/>
            <person name="Ryu T."/>
            <person name="Ravasi T."/>
            <person name="Bayer T."/>
            <person name="Micklem G."/>
            <person name="Kim H."/>
            <person name="Bhak J."/>
            <person name="Lajeunesse T.C."/>
            <person name="Voolstra C.R."/>
        </authorList>
    </citation>
    <scope>NUCLEOTIDE SEQUENCE [LARGE SCALE GENOMIC DNA]</scope>
    <source>
        <strain evidence="3 4">CCMP2467</strain>
    </source>
</reference>
<dbReference type="InterPro" id="IPR003877">
    <property type="entry name" value="SPRY_dom"/>
</dbReference>
<feature type="region of interest" description="Disordered" evidence="1">
    <location>
        <begin position="62"/>
        <end position="141"/>
    </location>
</feature>
<feature type="compositionally biased region" description="Basic and acidic residues" evidence="1">
    <location>
        <begin position="599"/>
        <end position="621"/>
    </location>
</feature>
<evidence type="ECO:0000259" key="2">
    <source>
        <dbReference type="SMART" id="SM00449"/>
    </source>
</evidence>
<proteinExistence type="predicted"/>
<feature type="compositionally biased region" description="Basic residues" evidence="1">
    <location>
        <begin position="74"/>
        <end position="84"/>
    </location>
</feature>
<dbReference type="Pfam" id="PF00622">
    <property type="entry name" value="SPRY"/>
    <property type="match status" value="1"/>
</dbReference>
<organism evidence="3 4">
    <name type="scientific">Symbiodinium microadriaticum</name>
    <name type="common">Dinoflagellate</name>
    <name type="synonym">Zooxanthella microadriatica</name>
    <dbReference type="NCBI Taxonomy" id="2951"/>
    <lineage>
        <taxon>Eukaryota</taxon>
        <taxon>Sar</taxon>
        <taxon>Alveolata</taxon>
        <taxon>Dinophyceae</taxon>
        <taxon>Suessiales</taxon>
        <taxon>Symbiodiniaceae</taxon>
        <taxon>Symbiodinium</taxon>
    </lineage>
</organism>
<dbReference type="OrthoDB" id="433118at2759"/>
<keyword evidence="4" id="KW-1185">Reference proteome</keyword>
<dbReference type="GO" id="GO:0005634">
    <property type="term" value="C:nucleus"/>
    <property type="evidence" value="ECO:0007669"/>
    <property type="project" value="TreeGrafter"/>
</dbReference>
<dbReference type="SUPFAM" id="SSF49899">
    <property type="entry name" value="Concanavalin A-like lectins/glucanases"/>
    <property type="match status" value="1"/>
</dbReference>
<dbReference type="PANTHER" id="PTHR12381:SF56">
    <property type="entry name" value="B30.2_SPRY DOMAIN-CONTAINING PROTEIN-RELATED"/>
    <property type="match status" value="1"/>
</dbReference>
<dbReference type="Proteomes" id="UP000186817">
    <property type="component" value="Unassembled WGS sequence"/>
</dbReference>
<feature type="compositionally biased region" description="Low complexity" evidence="1">
    <location>
        <begin position="538"/>
        <end position="551"/>
    </location>
</feature>
<feature type="domain" description="SPRY" evidence="2">
    <location>
        <begin position="214"/>
        <end position="338"/>
    </location>
</feature>
<comment type="caution">
    <text evidence="3">The sequence shown here is derived from an EMBL/GenBank/DDBJ whole genome shotgun (WGS) entry which is preliminary data.</text>
</comment>
<dbReference type="Gene3D" id="2.60.120.920">
    <property type="match status" value="1"/>
</dbReference>